<sequence length="170" mass="18923">MATLQAFHGRIVELRRHTNVHRYGYRPLGPADRYELWIKPPSGVERKFTVNTRTMAARRGHAVSLIVTAHKVPQVLGLANWTTADGVNYARTEAPPLLRVYDFPVLAVTFLMMAMIWGDPGMVLLVPGAVTCGLIASARRAVIRSRRGRHVDRAIDAETARLSLWGVMPS</sequence>
<reference evidence="2 3" key="1">
    <citation type="submission" date="2020-10" db="EMBL/GenBank/DDBJ databases">
        <title>Connecting structure to function with the recovery of over 1000 high-quality activated sludge metagenome-assembled genomes encoding full-length rRNA genes using long-read sequencing.</title>
        <authorList>
            <person name="Singleton C.M."/>
            <person name="Petriglieri F."/>
            <person name="Kristensen J.M."/>
            <person name="Kirkegaard R.H."/>
            <person name="Michaelsen T.Y."/>
            <person name="Andersen M.H."/>
            <person name="Karst S.M."/>
            <person name="Dueholm M.S."/>
            <person name="Nielsen P.H."/>
            <person name="Albertsen M."/>
        </authorList>
    </citation>
    <scope>NUCLEOTIDE SEQUENCE [LARGE SCALE GENOMIC DNA]</scope>
    <source>
        <strain evidence="2">EsbW_18-Q3-R4-48_BATAC.285</strain>
    </source>
</reference>
<evidence type="ECO:0000313" key="3">
    <source>
        <dbReference type="Proteomes" id="UP000697998"/>
    </source>
</evidence>
<evidence type="ECO:0000313" key="2">
    <source>
        <dbReference type="EMBL" id="MBK7676408.1"/>
    </source>
</evidence>
<keyword evidence="1" id="KW-0812">Transmembrane</keyword>
<name>A0A935Q1U3_9PROT</name>
<dbReference type="Proteomes" id="UP000697998">
    <property type="component" value="Unassembled WGS sequence"/>
</dbReference>
<gene>
    <name evidence="2" type="ORF">IPJ27_17555</name>
</gene>
<dbReference type="AlphaFoldDB" id="A0A935Q1U3"/>
<dbReference type="EMBL" id="JADJMH010000019">
    <property type="protein sequence ID" value="MBK7676408.1"/>
    <property type="molecule type" value="Genomic_DNA"/>
</dbReference>
<protein>
    <submittedName>
        <fullName evidence="2">Uncharacterized protein</fullName>
    </submittedName>
</protein>
<organism evidence="2 3">
    <name type="scientific">Candidatus Accumulibacter proximus</name>
    <dbReference type="NCBI Taxonomy" id="2954385"/>
    <lineage>
        <taxon>Bacteria</taxon>
        <taxon>Pseudomonadati</taxon>
        <taxon>Pseudomonadota</taxon>
        <taxon>Betaproteobacteria</taxon>
        <taxon>Candidatus Accumulibacter</taxon>
    </lineage>
</organism>
<keyword evidence="1" id="KW-1133">Transmembrane helix</keyword>
<keyword evidence="1" id="KW-0472">Membrane</keyword>
<feature type="transmembrane region" description="Helical" evidence="1">
    <location>
        <begin position="124"/>
        <end position="143"/>
    </location>
</feature>
<proteinExistence type="predicted"/>
<accession>A0A935Q1U3</accession>
<feature type="transmembrane region" description="Helical" evidence="1">
    <location>
        <begin position="100"/>
        <end position="118"/>
    </location>
</feature>
<evidence type="ECO:0000256" key="1">
    <source>
        <dbReference type="SAM" id="Phobius"/>
    </source>
</evidence>
<comment type="caution">
    <text evidence="2">The sequence shown here is derived from an EMBL/GenBank/DDBJ whole genome shotgun (WGS) entry which is preliminary data.</text>
</comment>